<protein>
    <recommendedName>
        <fullName evidence="11">Nucleoprotein</fullName>
    </recommendedName>
    <alternativeName>
        <fullName evidence="11">Nucleocapsid protein</fullName>
        <shortName evidence="11">Protein N</shortName>
    </alternativeName>
</protein>
<dbReference type="GO" id="GO:0046718">
    <property type="term" value="P:symbiont entry into host cell"/>
    <property type="evidence" value="ECO:0007669"/>
    <property type="project" value="UniProtKB-KW"/>
</dbReference>
<keyword evidence="8 11" id="KW-0543">Viral nucleoprotein</keyword>
<evidence type="ECO:0000256" key="1">
    <source>
        <dbReference type="ARBA" id="ARBA00022497"/>
    </source>
</evidence>
<evidence type="ECO:0000256" key="13">
    <source>
        <dbReference type="SAM" id="MobiDB-lite"/>
    </source>
</evidence>
<name>A0A097F2U3_9ORTO</name>
<feature type="region of interest" description="Disordered" evidence="13">
    <location>
        <begin position="517"/>
        <end position="565"/>
    </location>
</feature>
<evidence type="ECO:0000256" key="11">
    <source>
        <dbReference type="HAMAP-Rule" id="MF_04070"/>
    </source>
</evidence>
<accession>A0A097F2U3</accession>
<keyword evidence="2 11" id="KW-1163">Viral penetration into host nucleus</keyword>
<dbReference type="SUPFAM" id="SSF161003">
    <property type="entry name" value="flu NP-like"/>
    <property type="match status" value="1"/>
</dbReference>
<evidence type="ECO:0000256" key="6">
    <source>
        <dbReference type="ARBA" id="ARBA00022844"/>
    </source>
</evidence>
<comment type="similarity">
    <text evidence="11 12">Belongs to the influenza viruses nucleoprotein family.</text>
</comment>
<dbReference type="GO" id="GO:0019013">
    <property type="term" value="C:viral nucleocapsid"/>
    <property type="evidence" value="ECO:0007669"/>
    <property type="project" value="UniProtKB-UniRule"/>
</dbReference>
<dbReference type="GO" id="GO:0075732">
    <property type="term" value="P:viral penetration into host nucleus"/>
    <property type="evidence" value="ECO:0007669"/>
    <property type="project" value="UniProtKB-UniRule"/>
</dbReference>
<dbReference type="HAMAP" id="MF_04070">
    <property type="entry name" value="INFV_NCAP"/>
    <property type="match status" value="1"/>
</dbReference>
<evidence type="ECO:0000256" key="7">
    <source>
        <dbReference type="ARBA" id="ARBA00022884"/>
    </source>
</evidence>
<dbReference type="GO" id="GO:1990904">
    <property type="term" value="C:ribonucleoprotein complex"/>
    <property type="evidence" value="ECO:0007669"/>
    <property type="project" value="UniProtKB-KW"/>
</dbReference>
<dbReference type="Pfam" id="PF00506">
    <property type="entry name" value="Flu_NP"/>
    <property type="match status" value="1"/>
</dbReference>
<evidence type="ECO:0000256" key="8">
    <source>
        <dbReference type="ARBA" id="ARBA00023086"/>
    </source>
</evidence>
<dbReference type="GO" id="GO:0042025">
    <property type="term" value="C:host cell nucleus"/>
    <property type="evidence" value="ECO:0007669"/>
    <property type="project" value="UniProtKB-SubCell"/>
</dbReference>
<keyword evidence="1 11" id="KW-1139">Helical capsid protein</keyword>
<evidence type="ECO:0000256" key="5">
    <source>
        <dbReference type="ARBA" id="ARBA00022581"/>
    </source>
</evidence>
<comment type="subcellular location">
    <subcellularLocation>
        <location evidence="11 12">Virion</location>
    </subcellularLocation>
    <subcellularLocation>
        <location evidence="11 12">Host nucleus</location>
    </subcellularLocation>
</comment>
<evidence type="ECO:0000313" key="14">
    <source>
        <dbReference type="EMBL" id="AIT16763.1"/>
    </source>
</evidence>
<dbReference type="GO" id="GO:0019029">
    <property type="term" value="C:helical viral capsid"/>
    <property type="evidence" value="ECO:0007669"/>
    <property type="project" value="UniProtKB-UniRule"/>
</dbReference>
<dbReference type="EMBL" id="KM504281">
    <property type="protein sequence ID" value="AIT16763.1"/>
    <property type="molecule type" value="Viral_cRNA"/>
</dbReference>
<keyword evidence="6 11" id="KW-0946">Virion</keyword>
<evidence type="ECO:0000256" key="3">
    <source>
        <dbReference type="ARBA" id="ARBA00022561"/>
    </source>
</evidence>
<evidence type="ECO:0000256" key="12">
    <source>
        <dbReference type="RuleBase" id="RU361251"/>
    </source>
</evidence>
<evidence type="ECO:0000313" key="15">
    <source>
        <dbReference type="Proteomes" id="UP000123989"/>
    </source>
</evidence>
<feature type="compositionally biased region" description="Polar residues" evidence="13">
    <location>
        <begin position="554"/>
        <end position="565"/>
    </location>
</feature>
<proteinExistence type="inferred from homology"/>
<keyword evidence="10 11" id="KW-1160">Virus entry into host cell</keyword>
<dbReference type="GO" id="GO:0043657">
    <property type="term" value="C:host cell"/>
    <property type="evidence" value="ECO:0007669"/>
    <property type="project" value="GOC"/>
</dbReference>
<comment type="PTM">
    <text evidence="11">Late in virus-infected cells, may be cleaved from a 56-kDa protein to a 53-kDa protein by a cellular caspase. This cleavage might be a marker for the onset of apoptosis in infected cells or have a specific function in virus host interaction.</text>
</comment>
<gene>
    <name evidence="11 12" type="primary">NP</name>
</gene>
<evidence type="ECO:0000256" key="10">
    <source>
        <dbReference type="ARBA" id="ARBA00023296"/>
    </source>
</evidence>
<comment type="subunit">
    <text evidence="11">Homomultimerizes to form the nucleocapsid. May bind host exportin-1/XPO1. Binds to viral genomic RNA. Protein-RNA contacts are mediated by a combination of electrostatic interactions between positively charged residues and the phosphate backbone and planar interactions between aromatic side chains and bases.</text>
</comment>
<dbReference type="GO" id="GO:0005198">
    <property type="term" value="F:structural molecule activity"/>
    <property type="evidence" value="ECO:0007669"/>
    <property type="project" value="UniProtKB-UniRule"/>
</dbReference>
<keyword evidence="9 11" id="KW-0687">Ribonucleoprotein</keyword>
<keyword evidence="7 11" id="KW-0694">RNA-binding</keyword>
<organism evidence="14 15">
    <name type="scientific">Influenza C virus</name>
    <name type="common">C/Victoria/2/2012</name>
    <dbReference type="NCBI Taxonomy" id="1544324"/>
    <lineage>
        <taxon>Viruses</taxon>
        <taxon>Riboviria</taxon>
        <taxon>Orthornavirae</taxon>
        <taxon>Negarnaviricota</taxon>
        <taxon>Polyploviricotina</taxon>
        <taxon>Insthoviricetes</taxon>
        <taxon>Articulavirales</taxon>
        <taxon>Orthomyxoviridae</taxon>
        <taxon>Gammainfluenzavirus</taxon>
        <taxon>Gammainfluenzavirus influenzae</taxon>
        <taxon>Influenza C virus</taxon>
    </lineage>
</organism>
<reference evidence="14 15" key="1">
    <citation type="submission" date="2014-09" db="EMBL/GenBank/DDBJ databases">
        <title>Biological and Genetic Characterization of C/Victoria/2/2012, a Contemporary Human Influenza C virus.</title>
        <authorList>
            <person name="Liu R."/>
            <person name="Hause B.M."/>
            <person name="Li F."/>
        </authorList>
    </citation>
    <scope>NUCLEOTIDE SEQUENCE [LARGE SCALE GENOMIC DNA]</scope>
    <source>
        <strain evidence="14">C/Victoria/2/2012</strain>
    </source>
</reference>
<keyword evidence="5 11" id="KW-0945">Host-virus interaction</keyword>
<comment type="function">
    <text evidence="11">Encapsidates the negative strand viral RNA, protecting it from nucleases. The encapsidated genomic RNA is termed the ribonucleoprotein (RNP) and serves as template for transcription and replication. The RNP needs to be localized in the host nucleus to start an infectious cycle, but is too large to diffuse through the nuclear pore complex. NP comprises at least 2 nuclear localization signals that are responsible for the active RNP import into the nucleus through cellular importin alpha/beta pathway. Later in the infection, nclear export of RNPs are mediated through viral proteins NEP interacting with M1 which binds nucleoproteins. It is possible that nucleoprotein binds directly host exportin-1/XPO1 and plays an active role in RNPs nuclear export. M1 interaction with RNP seems to hide nucleoprotein's nuclear localization signals. Soon after a virion infects a new cell, M1 dissociates from the RNP under acidification of the virion driven by M2 protein. Dissociation of M1 from RNP unmasks nucleoprotein's nuclear localization signals, targeting the RNP to the nucleus.</text>
</comment>
<dbReference type="GO" id="GO:0003723">
    <property type="term" value="F:RNA binding"/>
    <property type="evidence" value="ECO:0007669"/>
    <property type="project" value="UniProtKB-UniRule"/>
</dbReference>
<sequence length="565" mass="63612">MSDRRQNRKTPDEQRKANALIINENIEAYIAICKEVGLNGDEMLILENGIAIEKAIRICCDGKYQEKREKKARDAQRADSNFNADSIGIRLVKRAGSGTNITYHAVVELTSRSRIVQILKSHWGNELNRAKIAGKRLGFSALFASNLEAIIYQRGRNAARRNGSAELFTLTQGAGIETRYKWIMEKHIGIGVLIADAKGLINGKREGKRGVDANVKLRAGTTGSPLERAMQGIEKKAFPGPLRALARRVVKANYNDAREALNVIAEASLLLKPQITNKMTMPWCMWLAARLTLKDEFANFCAYAGRRAFEVFNIAMEKIGICSFQGTIMNDDEIESIEDKAQVLMMACFGLAYEDFSLVSAMVSHPLKLRNRMKIGNFRVGEKVSTVLSPLLRFTRWAEFAQRFALQANTSREGAQISNSAVFAVERKITTDVQRVEELLNKVQAHEDEPLQTLYKKVREQISIIGRNKSEIKEFLGSSMYDLNDQEKQNPINFRSGAHPFFFEFDPDYNPIRVKRPKKPITKRNSNISRLEEEGMDENSEIGQAKKMKPLDQLASTSSNIPGEN</sequence>
<evidence type="ECO:0000256" key="2">
    <source>
        <dbReference type="ARBA" id="ARBA00022524"/>
    </source>
</evidence>
<dbReference type="InterPro" id="IPR002141">
    <property type="entry name" value="Flu_NP"/>
</dbReference>
<keyword evidence="4 11" id="KW-1048">Host nucleus</keyword>
<evidence type="ECO:0000256" key="9">
    <source>
        <dbReference type="ARBA" id="ARBA00023274"/>
    </source>
</evidence>
<keyword evidence="3 11" id="KW-0167">Capsid protein</keyword>
<evidence type="ECO:0000256" key="4">
    <source>
        <dbReference type="ARBA" id="ARBA00022562"/>
    </source>
</evidence>
<dbReference type="Proteomes" id="UP000123989">
    <property type="component" value="Genome"/>
</dbReference>